<feature type="region of interest" description="Disordered" evidence="1">
    <location>
        <begin position="146"/>
        <end position="165"/>
    </location>
</feature>
<accession>A0ABS5UQ30</accession>
<sequence>MTRNNGNGAETAVRPRGRGRKHVVPIAVAALLALAIAFAGCAGADAHRWLTGRAPLFALRSSRAIVGGTRTDYHGLWYRTSAIRFDDGGGYAHAEIGPGQIDDPPFDVRRALDVVTRELERRGLEDMSSRLDGGGYVTDCRTPVGNAPTGDDGASSDDGCAPVRVGDDPRSFSRVRILDWTRDGDVVHAYVYAFGEEFYRSLEGGRIVMDSGGESTWTADLDVSDGRTRLRALREAGGVSSMEIGDSDWPDLAQRMFLRMPHDGSAASNTSMRKSVERDAKAHYQGNDGRIYYLIDGRFMPADE</sequence>
<evidence type="ECO:0000313" key="2">
    <source>
        <dbReference type="EMBL" id="MBT1173000.1"/>
    </source>
</evidence>
<protein>
    <recommendedName>
        <fullName evidence="4">Lipoprotein</fullName>
    </recommendedName>
</protein>
<dbReference type="Proteomes" id="UP000773064">
    <property type="component" value="Unassembled WGS sequence"/>
</dbReference>
<organism evidence="2 3">
    <name type="scientific">Bifidobacterium santillanense</name>
    <dbReference type="NCBI Taxonomy" id="2809028"/>
    <lineage>
        <taxon>Bacteria</taxon>
        <taxon>Bacillati</taxon>
        <taxon>Actinomycetota</taxon>
        <taxon>Actinomycetes</taxon>
        <taxon>Bifidobacteriales</taxon>
        <taxon>Bifidobacteriaceae</taxon>
        <taxon>Bifidobacterium</taxon>
    </lineage>
</organism>
<keyword evidence="3" id="KW-1185">Reference proteome</keyword>
<feature type="compositionally biased region" description="Low complexity" evidence="1">
    <location>
        <begin position="150"/>
        <end position="159"/>
    </location>
</feature>
<dbReference type="RefSeq" id="WP_214358259.1">
    <property type="nucleotide sequence ID" value="NZ_JAFEJS010000005.1"/>
</dbReference>
<gene>
    <name evidence="2" type="ORF">JS528_06445</name>
</gene>
<comment type="caution">
    <text evidence="2">The sequence shown here is derived from an EMBL/GenBank/DDBJ whole genome shotgun (WGS) entry which is preliminary data.</text>
</comment>
<evidence type="ECO:0008006" key="4">
    <source>
        <dbReference type="Google" id="ProtNLM"/>
    </source>
</evidence>
<proteinExistence type="predicted"/>
<dbReference type="EMBL" id="JAFEJS010000005">
    <property type="protein sequence ID" value="MBT1173000.1"/>
    <property type="molecule type" value="Genomic_DNA"/>
</dbReference>
<evidence type="ECO:0000313" key="3">
    <source>
        <dbReference type="Proteomes" id="UP000773064"/>
    </source>
</evidence>
<reference evidence="2 3" key="1">
    <citation type="journal article" date="2021" name="Environ. Microbiol.">
        <title>Genetic insights into the dark matter of the mammalian gut microbiota through targeted genome reconstruction.</title>
        <authorList>
            <person name="Lugli G.A."/>
            <person name="Alessandri G."/>
            <person name="Milani C."/>
            <person name="Viappiani A."/>
            <person name="Fontana F."/>
            <person name="Tarracchini C."/>
            <person name="Mancabelli L."/>
            <person name="Argentini C."/>
            <person name="Ruiz L."/>
            <person name="Margolles A."/>
            <person name="van Sinderen D."/>
            <person name="Turroni F."/>
            <person name="Ventura M."/>
        </authorList>
    </citation>
    <scope>NUCLEOTIDE SEQUENCE [LARGE SCALE GENOMIC DNA]</scope>
    <source>
        <strain evidence="2 3">MA2</strain>
    </source>
</reference>
<name>A0ABS5UQ30_9BIFI</name>
<evidence type="ECO:0000256" key="1">
    <source>
        <dbReference type="SAM" id="MobiDB-lite"/>
    </source>
</evidence>